<reference evidence="2" key="1">
    <citation type="submission" date="2023-03" db="EMBL/GenBank/DDBJ databases">
        <title>Massive genome expansion in bonnet fungi (Mycena s.s.) driven by repeated elements and novel gene families across ecological guilds.</title>
        <authorList>
            <consortium name="Lawrence Berkeley National Laboratory"/>
            <person name="Harder C.B."/>
            <person name="Miyauchi S."/>
            <person name="Viragh M."/>
            <person name="Kuo A."/>
            <person name="Thoen E."/>
            <person name="Andreopoulos B."/>
            <person name="Lu D."/>
            <person name="Skrede I."/>
            <person name="Drula E."/>
            <person name="Henrissat B."/>
            <person name="Morin E."/>
            <person name="Kohler A."/>
            <person name="Barry K."/>
            <person name="LaButti K."/>
            <person name="Morin E."/>
            <person name="Salamov A."/>
            <person name="Lipzen A."/>
            <person name="Mereny Z."/>
            <person name="Hegedus B."/>
            <person name="Baldrian P."/>
            <person name="Stursova M."/>
            <person name="Weitz H."/>
            <person name="Taylor A."/>
            <person name="Grigoriev I.V."/>
            <person name="Nagy L.G."/>
            <person name="Martin F."/>
            <person name="Kauserud H."/>
        </authorList>
    </citation>
    <scope>NUCLEOTIDE SEQUENCE</scope>
    <source>
        <strain evidence="2">CBHHK182m</strain>
    </source>
</reference>
<name>A0AAD7NDI2_9AGAR</name>
<dbReference type="AlphaFoldDB" id="A0AAD7NDI2"/>
<proteinExistence type="predicted"/>
<evidence type="ECO:0000313" key="3">
    <source>
        <dbReference type="Proteomes" id="UP001215598"/>
    </source>
</evidence>
<feature type="compositionally biased region" description="Acidic residues" evidence="1">
    <location>
        <begin position="39"/>
        <end position="50"/>
    </location>
</feature>
<gene>
    <name evidence="2" type="ORF">B0H16DRAFT_1417400</name>
</gene>
<protein>
    <submittedName>
        <fullName evidence="2">Uncharacterized protein</fullName>
    </submittedName>
</protein>
<keyword evidence="3" id="KW-1185">Reference proteome</keyword>
<accession>A0AAD7NDI2</accession>
<feature type="compositionally biased region" description="Polar residues" evidence="1">
    <location>
        <begin position="1"/>
        <end position="14"/>
    </location>
</feature>
<evidence type="ECO:0000256" key="1">
    <source>
        <dbReference type="SAM" id="MobiDB-lite"/>
    </source>
</evidence>
<organism evidence="2 3">
    <name type="scientific">Mycena metata</name>
    <dbReference type="NCBI Taxonomy" id="1033252"/>
    <lineage>
        <taxon>Eukaryota</taxon>
        <taxon>Fungi</taxon>
        <taxon>Dikarya</taxon>
        <taxon>Basidiomycota</taxon>
        <taxon>Agaricomycotina</taxon>
        <taxon>Agaricomycetes</taxon>
        <taxon>Agaricomycetidae</taxon>
        <taxon>Agaricales</taxon>
        <taxon>Marasmiineae</taxon>
        <taxon>Mycenaceae</taxon>
        <taxon>Mycena</taxon>
    </lineage>
</organism>
<dbReference type="EMBL" id="JARKIB010000047">
    <property type="protein sequence ID" value="KAJ7756354.1"/>
    <property type="molecule type" value="Genomic_DNA"/>
</dbReference>
<feature type="region of interest" description="Disordered" evidence="1">
    <location>
        <begin position="67"/>
        <end position="94"/>
    </location>
</feature>
<sequence length="198" mass="22192">MSAISRQSSFSVVSTEEGHQDSSSAARRRSIALQHGEEESGDDSDPEDSETPWTCTVKVRRLALHHARARSHHGFGGQDRGREEREREEKAQQEREWRKEVLRIKVGTLSPTPHHPKVVAMLKVPFPLPDVDVERMVVRKREMGQNAMMKPGPGHGLMLTAEEIKDVVCSTGLWLVVREGFGGIGKVSRKGDGWRIRG</sequence>
<dbReference type="Proteomes" id="UP001215598">
    <property type="component" value="Unassembled WGS sequence"/>
</dbReference>
<comment type="caution">
    <text evidence="2">The sequence shown here is derived from an EMBL/GenBank/DDBJ whole genome shotgun (WGS) entry which is preliminary data.</text>
</comment>
<feature type="region of interest" description="Disordered" evidence="1">
    <location>
        <begin position="1"/>
        <end position="54"/>
    </location>
</feature>
<feature type="compositionally biased region" description="Basic and acidic residues" evidence="1">
    <location>
        <begin position="79"/>
        <end position="94"/>
    </location>
</feature>
<evidence type="ECO:0000313" key="2">
    <source>
        <dbReference type="EMBL" id="KAJ7756354.1"/>
    </source>
</evidence>